<dbReference type="Gene3D" id="3.40.50.300">
    <property type="entry name" value="P-loop containing nucleotide triphosphate hydrolases"/>
    <property type="match status" value="2"/>
</dbReference>
<keyword evidence="4 9" id="KW-0067">ATP-binding</keyword>
<keyword evidence="3 9" id="KW-0347">Helicase</keyword>
<dbReference type="EMBL" id="FXTB01000020">
    <property type="protein sequence ID" value="SMO93564.1"/>
    <property type="molecule type" value="Genomic_DNA"/>
</dbReference>
<dbReference type="RefSeq" id="WP_142534839.1">
    <property type="nucleotide sequence ID" value="NZ_FXTB01000020.1"/>
</dbReference>
<dbReference type="SUPFAM" id="SSF52540">
    <property type="entry name" value="P-loop containing nucleoside triphosphate hydrolases"/>
    <property type="match status" value="1"/>
</dbReference>
<comment type="catalytic activity">
    <reaction evidence="8">
        <text>ATP + H2O = ADP + phosphate + H(+)</text>
        <dbReference type="Rhea" id="RHEA:13065"/>
        <dbReference type="ChEBI" id="CHEBI:15377"/>
        <dbReference type="ChEBI" id="CHEBI:15378"/>
        <dbReference type="ChEBI" id="CHEBI:30616"/>
        <dbReference type="ChEBI" id="CHEBI:43474"/>
        <dbReference type="ChEBI" id="CHEBI:456216"/>
        <dbReference type="EC" id="5.6.2.4"/>
    </reaction>
</comment>
<keyword evidence="5" id="KW-0413">Isomerase</keyword>
<dbReference type="InterPro" id="IPR027417">
    <property type="entry name" value="P-loop_NTPase"/>
</dbReference>
<evidence type="ECO:0000256" key="1">
    <source>
        <dbReference type="ARBA" id="ARBA00022741"/>
    </source>
</evidence>
<keyword evidence="2 9" id="KW-0378">Hydrolase</keyword>
<evidence type="ECO:0000256" key="3">
    <source>
        <dbReference type="ARBA" id="ARBA00022806"/>
    </source>
</evidence>
<sequence length="561" mass="64971">MRITANTNIDIEQHFKVIAGPGAGKTRFLVNHVKNVLSNSCRLSRNRKIACITYTNVGVDTLIRRVEDEKDHLEISTIHSFLFTHVVKPYLFLIKEKFNLDPAKIENPFEHIFSKGYYSQTDLPRRYVSENDMKRVYWEISGNECNLRIKNKNNIYHKSLIKYKMFFWEKGIMHYDDILAFAWEIINKDSNVLRVLRAKFPYFFIDEFQDTSPIQTQIVKEIAAKETIIGVIGDTAQSIYSFQGASMQQFIDFTLPSLSIYQIEDNWRSTNQILKVLKSIRTDLEQESPENKNGNTPKILVGNSIQALEYCDNLLGKDNVVTLSYMVPTANAMRKRIDIDNPANILVEEHFSADSNSKRKRLIISSIKAIEFARQQLFSDAIKELSYYFRKQDDFKGQKISLTFLKASLNKYSIITNMTLWDYYQSLSLKPFISISKIREGKNGNMTAIESFYKKTTYKDIALSIRLLKDESIHRTIHKAKGDEFDNVLVVVKGRFGRQYVETRDLAFLLTPDLIANEDHRVNYVACSRARENLLINVPELSNNSKQILADKFEIIDMPSP</sequence>
<evidence type="ECO:0000256" key="5">
    <source>
        <dbReference type="ARBA" id="ARBA00023235"/>
    </source>
</evidence>
<accession>A0A521FBV8</accession>
<dbReference type="PANTHER" id="PTHR11070">
    <property type="entry name" value="UVRD / RECB / PCRA DNA HELICASE FAMILY MEMBER"/>
    <property type="match status" value="1"/>
</dbReference>
<dbReference type="GO" id="GO:0000725">
    <property type="term" value="P:recombinational repair"/>
    <property type="evidence" value="ECO:0007669"/>
    <property type="project" value="TreeGrafter"/>
</dbReference>
<dbReference type="InterPro" id="IPR014016">
    <property type="entry name" value="UvrD-like_ATP-bd"/>
</dbReference>
<keyword evidence="1 9" id="KW-0547">Nucleotide-binding</keyword>
<comment type="catalytic activity">
    <reaction evidence="6">
        <text>Couples ATP hydrolysis with the unwinding of duplex DNA by translocating in the 3'-5' direction.</text>
        <dbReference type="EC" id="5.6.2.4"/>
    </reaction>
</comment>
<dbReference type="PANTHER" id="PTHR11070:SF3">
    <property type="entry name" value="DNA 3'-5' HELICASE"/>
    <property type="match status" value="1"/>
</dbReference>
<gene>
    <name evidence="11" type="ORF">SAMN06265379_1209</name>
</gene>
<dbReference type="InterPro" id="IPR000212">
    <property type="entry name" value="DNA_helicase_UvrD/REP"/>
</dbReference>
<evidence type="ECO:0000256" key="8">
    <source>
        <dbReference type="ARBA" id="ARBA00048988"/>
    </source>
</evidence>
<evidence type="ECO:0000313" key="12">
    <source>
        <dbReference type="Proteomes" id="UP000319040"/>
    </source>
</evidence>
<organism evidence="11 12">
    <name type="scientific">Saccharicrinis carchari</name>
    <dbReference type="NCBI Taxonomy" id="1168039"/>
    <lineage>
        <taxon>Bacteria</taxon>
        <taxon>Pseudomonadati</taxon>
        <taxon>Bacteroidota</taxon>
        <taxon>Bacteroidia</taxon>
        <taxon>Marinilabiliales</taxon>
        <taxon>Marinilabiliaceae</taxon>
        <taxon>Saccharicrinis</taxon>
    </lineage>
</organism>
<proteinExistence type="predicted"/>
<dbReference type="GO" id="GO:0005524">
    <property type="term" value="F:ATP binding"/>
    <property type="evidence" value="ECO:0007669"/>
    <property type="project" value="UniProtKB-UniRule"/>
</dbReference>
<evidence type="ECO:0000256" key="2">
    <source>
        <dbReference type="ARBA" id="ARBA00022801"/>
    </source>
</evidence>
<evidence type="ECO:0000313" key="11">
    <source>
        <dbReference type="EMBL" id="SMO93564.1"/>
    </source>
</evidence>
<feature type="binding site" evidence="9">
    <location>
        <begin position="19"/>
        <end position="26"/>
    </location>
    <ligand>
        <name>ATP</name>
        <dbReference type="ChEBI" id="CHEBI:30616"/>
    </ligand>
</feature>
<dbReference type="GO" id="GO:0043138">
    <property type="term" value="F:3'-5' DNA helicase activity"/>
    <property type="evidence" value="ECO:0007669"/>
    <property type="project" value="UniProtKB-EC"/>
</dbReference>
<dbReference type="Proteomes" id="UP000319040">
    <property type="component" value="Unassembled WGS sequence"/>
</dbReference>
<feature type="domain" description="UvrD-like helicase ATP-binding" evidence="10">
    <location>
        <begin position="1"/>
        <end position="270"/>
    </location>
</feature>
<dbReference type="OrthoDB" id="1100019at2"/>
<protein>
    <recommendedName>
        <fullName evidence="7">DNA 3'-5' helicase</fullName>
        <ecNumber evidence="7">5.6.2.4</ecNumber>
    </recommendedName>
</protein>
<reference evidence="11 12" key="1">
    <citation type="submission" date="2017-05" db="EMBL/GenBank/DDBJ databases">
        <authorList>
            <person name="Varghese N."/>
            <person name="Submissions S."/>
        </authorList>
    </citation>
    <scope>NUCLEOTIDE SEQUENCE [LARGE SCALE GENOMIC DNA]</scope>
    <source>
        <strain evidence="11 12">DSM 27040</strain>
    </source>
</reference>
<dbReference type="EC" id="5.6.2.4" evidence="7"/>
<dbReference type="AlphaFoldDB" id="A0A521FBV8"/>
<dbReference type="PROSITE" id="PS51198">
    <property type="entry name" value="UVRD_HELICASE_ATP_BIND"/>
    <property type="match status" value="1"/>
</dbReference>
<evidence type="ECO:0000256" key="7">
    <source>
        <dbReference type="ARBA" id="ARBA00034808"/>
    </source>
</evidence>
<evidence type="ECO:0000256" key="9">
    <source>
        <dbReference type="PROSITE-ProRule" id="PRU00560"/>
    </source>
</evidence>
<name>A0A521FBV8_SACCC</name>
<dbReference type="Pfam" id="PF13361">
    <property type="entry name" value="UvrD_C"/>
    <property type="match status" value="1"/>
</dbReference>
<dbReference type="GO" id="GO:0016887">
    <property type="term" value="F:ATP hydrolysis activity"/>
    <property type="evidence" value="ECO:0007669"/>
    <property type="project" value="RHEA"/>
</dbReference>
<keyword evidence="12" id="KW-1185">Reference proteome</keyword>
<dbReference type="InterPro" id="IPR014017">
    <property type="entry name" value="DNA_helicase_UvrD-like_C"/>
</dbReference>
<dbReference type="GO" id="GO:0003677">
    <property type="term" value="F:DNA binding"/>
    <property type="evidence" value="ECO:0007669"/>
    <property type="project" value="InterPro"/>
</dbReference>
<evidence type="ECO:0000256" key="6">
    <source>
        <dbReference type="ARBA" id="ARBA00034617"/>
    </source>
</evidence>
<evidence type="ECO:0000256" key="4">
    <source>
        <dbReference type="ARBA" id="ARBA00022840"/>
    </source>
</evidence>
<evidence type="ECO:0000259" key="10">
    <source>
        <dbReference type="PROSITE" id="PS51198"/>
    </source>
</evidence>
<dbReference type="Pfam" id="PF00580">
    <property type="entry name" value="UvrD-helicase"/>
    <property type="match status" value="1"/>
</dbReference>